<keyword evidence="2" id="KW-0812">Transmembrane</keyword>
<evidence type="ECO:0000256" key="1">
    <source>
        <dbReference type="SAM" id="MobiDB-lite"/>
    </source>
</evidence>
<name>A0A1D1YBC2_9ARAE</name>
<feature type="region of interest" description="Disordered" evidence="1">
    <location>
        <begin position="47"/>
        <end position="97"/>
    </location>
</feature>
<dbReference type="GO" id="GO:0009535">
    <property type="term" value="C:chloroplast thylakoid membrane"/>
    <property type="evidence" value="ECO:0007669"/>
    <property type="project" value="InterPro"/>
</dbReference>
<organism evidence="3">
    <name type="scientific">Anthurium amnicola</name>
    <dbReference type="NCBI Taxonomy" id="1678845"/>
    <lineage>
        <taxon>Eukaryota</taxon>
        <taxon>Viridiplantae</taxon>
        <taxon>Streptophyta</taxon>
        <taxon>Embryophyta</taxon>
        <taxon>Tracheophyta</taxon>
        <taxon>Spermatophyta</taxon>
        <taxon>Magnoliopsida</taxon>
        <taxon>Liliopsida</taxon>
        <taxon>Araceae</taxon>
        <taxon>Pothoideae</taxon>
        <taxon>Potheae</taxon>
        <taxon>Anthurium</taxon>
    </lineage>
</organism>
<evidence type="ECO:0000256" key="2">
    <source>
        <dbReference type="SAM" id="Phobius"/>
    </source>
</evidence>
<keyword evidence="2" id="KW-0472">Membrane</keyword>
<dbReference type="InterPro" id="IPR038931">
    <property type="entry name" value="CRR3"/>
</dbReference>
<accession>A0A1D1YBC2</accession>
<reference evidence="3" key="1">
    <citation type="submission" date="2015-07" db="EMBL/GenBank/DDBJ databases">
        <title>Transcriptome Assembly of Anthurium amnicola.</title>
        <authorList>
            <person name="Suzuki J."/>
        </authorList>
    </citation>
    <scope>NUCLEOTIDE SEQUENCE</scope>
</reference>
<dbReference type="EMBL" id="GDJX01015997">
    <property type="protein sequence ID" value="JAT51939.1"/>
    <property type="molecule type" value="Transcribed_RNA"/>
</dbReference>
<sequence>MGEWVHLLQGRGGGPLLGVPPCSFSPIPTTDATSSLATRRRTIALASRRQQNLSSGDPAPQAAEGSSLPINGYPPKTEWEKEKTQKRQRRQQPSVMEVQRAVGVAGGDDRADGGNRPASVLDFFASTPIGQAESPAEKKLREAAEWVVERTEARGLLGQRILMVVCLSVLPVWVFLLLVASGLIKLPFSLPFMDDLLS</sequence>
<feature type="transmembrane region" description="Helical" evidence="2">
    <location>
        <begin position="161"/>
        <end position="184"/>
    </location>
</feature>
<keyword evidence="2" id="KW-1133">Transmembrane helix</keyword>
<dbReference type="GO" id="GO:0010598">
    <property type="term" value="C:NAD(P)H dehydrogenase complex (plastoquinone)"/>
    <property type="evidence" value="ECO:0007669"/>
    <property type="project" value="InterPro"/>
</dbReference>
<dbReference type="AlphaFoldDB" id="A0A1D1YBC2"/>
<gene>
    <name evidence="3" type="primary">C2_1</name>
    <name evidence="3" type="ORF">g.20947</name>
</gene>
<proteinExistence type="predicted"/>
<evidence type="ECO:0000313" key="3">
    <source>
        <dbReference type="EMBL" id="JAT51939.1"/>
    </source>
</evidence>
<protein>
    <submittedName>
        <fullName evidence="3">Complement C2</fullName>
    </submittedName>
</protein>
<dbReference type="PANTHER" id="PTHR36340:SF1">
    <property type="entry name" value="NAD(P)H DEHYDROGENASE SUBUNIT CRR3, CHLOROPLASTIC-RELATED"/>
    <property type="match status" value="1"/>
</dbReference>
<dbReference type="GO" id="GO:0009773">
    <property type="term" value="P:photosynthetic electron transport in photosystem I"/>
    <property type="evidence" value="ECO:0007669"/>
    <property type="project" value="InterPro"/>
</dbReference>
<dbReference type="PANTHER" id="PTHR36340">
    <property type="entry name" value="NAD(P)H DEHYDROGENASE SUBUNIT CRR3, CHLOROPLASTIC-RELATED"/>
    <property type="match status" value="1"/>
</dbReference>